<dbReference type="InterPro" id="IPR009057">
    <property type="entry name" value="Homeodomain-like_sf"/>
</dbReference>
<organism evidence="6 7">
    <name type="scientific">Streptomyces nitrosporeus</name>
    <dbReference type="NCBI Taxonomy" id="28894"/>
    <lineage>
        <taxon>Bacteria</taxon>
        <taxon>Bacillati</taxon>
        <taxon>Actinomycetota</taxon>
        <taxon>Actinomycetes</taxon>
        <taxon>Kitasatosporales</taxon>
        <taxon>Streptomycetaceae</taxon>
        <taxon>Streptomyces</taxon>
    </lineage>
</organism>
<keyword evidence="1" id="KW-0805">Transcription regulation</keyword>
<dbReference type="Proteomes" id="UP000326178">
    <property type="component" value="Chromosome"/>
</dbReference>
<keyword evidence="3" id="KW-0804">Transcription</keyword>
<protein>
    <submittedName>
        <fullName evidence="6">TetR/AcrR family transcriptional regulator</fullName>
    </submittedName>
</protein>
<evidence type="ECO:0000313" key="7">
    <source>
        <dbReference type="Proteomes" id="UP000326178"/>
    </source>
</evidence>
<dbReference type="Pfam" id="PF00440">
    <property type="entry name" value="TetR_N"/>
    <property type="match status" value="1"/>
</dbReference>
<dbReference type="InterPro" id="IPR001647">
    <property type="entry name" value="HTH_TetR"/>
</dbReference>
<evidence type="ECO:0000313" key="6">
    <source>
        <dbReference type="EMBL" id="QEU76797.1"/>
    </source>
</evidence>
<evidence type="ECO:0000256" key="4">
    <source>
        <dbReference type="PROSITE-ProRule" id="PRU00335"/>
    </source>
</evidence>
<dbReference type="OrthoDB" id="8654052at2"/>
<evidence type="ECO:0000259" key="5">
    <source>
        <dbReference type="PROSITE" id="PS50977"/>
    </source>
</evidence>
<dbReference type="GO" id="GO:0000976">
    <property type="term" value="F:transcription cis-regulatory region binding"/>
    <property type="evidence" value="ECO:0007669"/>
    <property type="project" value="TreeGrafter"/>
</dbReference>
<dbReference type="Gene3D" id="1.10.357.10">
    <property type="entry name" value="Tetracycline Repressor, domain 2"/>
    <property type="match status" value="1"/>
</dbReference>
<gene>
    <name evidence="6" type="ORF">CP967_26985</name>
</gene>
<proteinExistence type="predicted"/>
<evidence type="ECO:0000256" key="2">
    <source>
        <dbReference type="ARBA" id="ARBA00023125"/>
    </source>
</evidence>
<dbReference type="InterPro" id="IPR050109">
    <property type="entry name" value="HTH-type_TetR-like_transc_reg"/>
</dbReference>
<dbReference type="RefSeq" id="WP_150490445.1">
    <property type="nucleotide sequence ID" value="NZ_BMUV01000004.1"/>
</dbReference>
<dbReference type="SUPFAM" id="SSF48498">
    <property type="entry name" value="Tetracyclin repressor-like, C-terminal domain"/>
    <property type="match status" value="1"/>
</dbReference>
<keyword evidence="2 4" id="KW-0238">DNA-binding</keyword>
<dbReference type="GO" id="GO:0003700">
    <property type="term" value="F:DNA-binding transcription factor activity"/>
    <property type="evidence" value="ECO:0007669"/>
    <property type="project" value="TreeGrafter"/>
</dbReference>
<name>A0A5J6FM09_9ACTN</name>
<reference evidence="6 7" key="1">
    <citation type="submission" date="2017-09" db="EMBL/GenBank/DDBJ databases">
        <authorList>
            <person name="Lee N."/>
            <person name="Cho B.-K."/>
        </authorList>
    </citation>
    <scope>NUCLEOTIDE SEQUENCE [LARGE SCALE GENOMIC DNA]</scope>
    <source>
        <strain evidence="6 7">ATCC 12769</strain>
    </source>
</reference>
<feature type="DNA-binding region" description="H-T-H motif" evidence="4">
    <location>
        <begin position="36"/>
        <end position="55"/>
    </location>
</feature>
<sequence length="200" mass="21330">MKEPGPEAAGARTRTRTRRAILSAAASVLGRDYHATLADIADAAGVGRTTLHRHFSDRTGLISAAIEDSIAAIDESVAGAAIDQGSPIEAMRRLVTAMVAVGERLVFLFGDPRVLEGHGAAKTPEPLDDPVLTLIKRGQAEGAFDPDVAPAWIQRVLWSLVYTGYQDAEACGLPRHGIVSTVIRTLENGIHTTNPEYRQA</sequence>
<accession>A0A5J6FM09</accession>
<dbReference type="SUPFAM" id="SSF46689">
    <property type="entry name" value="Homeodomain-like"/>
    <property type="match status" value="1"/>
</dbReference>
<dbReference type="KEGG" id="snk:CP967_26985"/>
<feature type="domain" description="HTH tetR-type" evidence="5">
    <location>
        <begin position="15"/>
        <end position="73"/>
    </location>
</feature>
<dbReference type="EMBL" id="CP023702">
    <property type="protein sequence ID" value="QEU76797.1"/>
    <property type="molecule type" value="Genomic_DNA"/>
</dbReference>
<dbReference type="PANTHER" id="PTHR30055">
    <property type="entry name" value="HTH-TYPE TRANSCRIPTIONAL REGULATOR RUTR"/>
    <property type="match status" value="1"/>
</dbReference>
<dbReference type="AlphaFoldDB" id="A0A5J6FM09"/>
<evidence type="ECO:0000256" key="3">
    <source>
        <dbReference type="ARBA" id="ARBA00023163"/>
    </source>
</evidence>
<dbReference type="PROSITE" id="PS50977">
    <property type="entry name" value="HTH_TETR_2"/>
    <property type="match status" value="1"/>
</dbReference>
<dbReference type="InterPro" id="IPR036271">
    <property type="entry name" value="Tet_transcr_reg_TetR-rel_C_sf"/>
</dbReference>
<evidence type="ECO:0000256" key="1">
    <source>
        <dbReference type="ARBA" id="ARBA00023015"/>
    </source>
</evidence>
<dbReference type="PANTHER" id="PTHR30055:SF234">
    <property type="entry name" value="HTH-TYPE TRANSCRIPTIONAL REGULATOR BETI"/>
    <property type="match status" value="1"/>
</dbReference>
<keyword evidence="7" id="KW-1185">Reference proteome</keyword>